<dbReference type="CDD" id="cd14014">
    <property type="entry name" value="STKc_PknB_like"/>
    <property type="match status" value="1"/>
</dbReference>
<dbReference type="SUPFAM" id="SSF56112">
    <property type="entry name" value="Protein kinase-like (PK-like)"/>
    <property type="match status" value="1"/>
</dbReference>
<keyword evidence="3" id="KW-0808">Transferase</keyword>
<evidence type="ECO:0000313" key="11">
    <source>
        <dbReference type="Proteomes" id="UP001058003"/>
    </source>
</evidence>
<evidence type="ECO:0000313" key="10">
    <source>
        <dbReference type="EMBL" id="UWZ55674.1"/>
    </source>
</evidence>
<feature type="compositionally biased region" description="Pro residues" evidence="8">
    <location>
        <begin position="310"/>
        <end position="320"/>
    </location>
</feature>
<dbReference type="RefSeq" id="WP_052386473.1">
    <property type="nucleotide sequence ID" value="NZ_CP073767.1"/>
</dbReference>
<evidence type="ECO:0000256" key="4">
    <source>
        <dbReference type="ARBA" id="ARBA00022741"/>
    </source>
</evidence>
<evidence type="ECO:0000256" key="2">
    <source>
        <dbReference type="ARBA" id="ARBA00022527"/>
    </source>
</evidence>
<keyword evidence="2 10" id="KW-0723">Serine/threonine-protein kinase</keyword>
<evidence type="ECO:0000256" key="5">
    <source>
        <dbReference type="ARBA" id="ARBA00022777"/>
    </source>
</evidence>
<dbReference type="InterPro" id="IPR000719">
    <property type="entry name" value="Prot_kinase_dom"/>
</dbReference>
<keyword evidence="6 7" id="KW-0067">ATP-binding</keyword>
<dbReference type="GO" id="GO:0005524">
    <property type="term" value="F:ATP binding"/>
    <property type="evidence" value="ECO:0007669"/>
    <property type="project" value="UniProtKB-UniRule"/>
</dbReference>
<dbReference type="AlphaFoldDB" id="A0A9Q9MGK5"/>
<sequence>MRTPSEARDDTDDHLRSLGEDLTGYRIGDAYQLIEPIGGGGTGTVWRARALQGDDEVAVKLLREDLMAEPKAVNRFVQERAILLMLRHPHIVRVRDLVTVGTSLGLVMDLVDGGSLRDHLHEQGTLTPASAATLLAQVADALSEAHRRGIVHRDLKPDNILLDRDGDEPHTRLTDFGIARVLDTPSMTTPGALVGTANYIAPETVYGGRPAPSADVYALGVVLFELVTGRPPYAGGPAWAILRRHVDESPQPVEGMPEPVWRVVQACMDKRPGRRPSAKELAHTLRVVAKRTAGDPPLPPQPVIHELPSFDPPVPKPRPPTSSRSRMTILAVVLAAIAVVSVPAWRVVHRPSAETATQRTDPPQAGPDSQAARREPTAAPAAGGSRTQGGARMDASAPTRSAGLVEAIVWGGWQCADQYTWDLGHPLLAQPCHQLSAAAVRMVGHAQALPGIQADISISLVDADTGAVVDGPHVCPQQLFTDFAPSHDCGPFDATPPRGHRYLVLQKWVYTNRAILPGGEAGGPEFDW</sequence>
<dbReference type="Proteomes" id="UP001058003">
    <property type="component" value="Chromosome"/>
</dbReference>
<dbReference type="Pfam" id="PF00069">
    <property type="entry name" value="Pkinase"/>
    <property type="match status" value="1"/>
</dbReference>
<accession>A0A9Q9MGK5</accession>
<dbReference type="GO" id="GO:0004674">
    <property type="term" value="F:protein serine/threonine kinase activity"/>
    <property type="evidence" value="ECO:0007669"/>
    <property type="project" value="UniProtKB-KW"/>
</dbReference>
<dbReference type="Gene3D" id="3.30.200.20">
    <property type="entry name" value="Phosphorylase Kinase, domain 1"/>
    <property type="match status" value="1"/>
</dbReference>
<dbReference type="InterPro" id="IPR017441">
    <property type="entry name" value="Protein_kinase_ATP_BS"/>
</dbReference>
<feature type="domain" description="Protein kinase" evidence="9">
    <location>
        <begin position="31"/>
        <end position="286"/>
    </location>
</feature>
<reference evidence="10" key="1">
    <citation type="submission" date="2021-04" db="EMBL/GenBank/DDBJ databases">
        <title>Dactylosporangium aurantiacum NRRL B-8018 full assembly.</title>
        <authorList>
            <person name="Hartkoorn R.C."/>
            <person name="Beaudoing E."/>
            <person name="Hot D."/>
        </authorList>
    </citation>
    <scope>NUCLEOTIDE SEQUENCE</scope>
    <source>
        <strain evidence="10">NRRL B-8018</strain>
    </source>
</reference>
<dbReference type="SMART" id="SM00220">
    <property type="entry name" value="S_TKc"/>
    <property type="match status" value="1"/>
</dbReference>
<evidence type="ECO:0000259" key="9">
    <source>
        <dbReference type="PROSITE" id="PS50011"/>
    </source>
</evidence>
<evidence type="ECO:0000256" key="3">
    <source>
        <dbReference type="ARBA" id="ARBA00022679"/>
    </source>
</evidence>
<organism evidence="10 11">
    <name type="scientific">Dactylosporangium aurantiacum</name>
    <dbReference type="NCBI Taxonomy" id="35754"/>
    <lineage>
        <taxon>Bacteria</taxon>
        <taxon>Bacillati</taxon>
        <taxon>Actinomycetota</taxon>
        <taxon>Actinomycetes</taxon>
        <taxon>Micromonosporales</taxon>
        <taxon>Micromonosporaceae</taxon>
        <taxon>Dactylosporangium</taxon>
    </lineage>
</organism>
<dbReference type="EC" id="2.7.11.1" evidence="1"/>
<keyword evidence="11" id="KW-1185">Reference proteome</keyword>
<feature type="binding site" evidence="7">
    <location>
        <position position="60"/>
    </location>
    <ligand>
        <name>ATP</name>
        <dbReference type="ChEBI" id="CHEBI:30616"/>
    </ligand>
</feature>
<protein>
    <recommendedName>
        <fullName evidence="1">non-specific serine/threonine protein kinase</fullName>
        <ecNumber evidence="1">2.7.11.1</ecNumber>
    </recommendedName>
</protein>
<evidence type="ECO:0000256" key="7">
    <source>
        <dbReference type="PROSITE-ProRule" id="PRU10141"/>
    </source>
</evidence>
<gene>
    <name evidence="10" type="ORF">Daura_05555</name>
</gene>
<feature type="region of interest" description="Disordered" evidence="8">
    <location>
        <begin position="292"/>
        <end position="323"/>
    </location>
</feature>
<evidence type="ECO:0000256" key="6">
    <source>
        <dbReference type="ARBA" id="ARBA00022840"/>
    </source>
</evidence>
<dbReference type="InterPro" id="IPR008271">
    <property type="entry name" value="Ser/Thr_kinase_AS"/>
</dbReference>
<dbReference type="PROSITE" id="PS00107">
    <property type="entry name" value="PROTEIN_KINASE_ATP"/>
    <property type="match status" value="1"/>
</dbReference>
<dbReference type="EMBL" id="CP073767">
    <property type="protein sequence ID" value="UWZ55674.1"/>
    <property type="molecule type" value="Genomic_DNA"/>
</dbReference>
<dbReference type="PROSITE" id="PS00108">
    <property type="entry name" value="PROTEIN_KINASE_ST"/>
    <property type="match status" value="1"/>
</dbReference>
<keyword evidence="5 10" id="KW-0418">Kinase</keyword>
<evidence type="ECO:0000256" key="8">
    <source>
        <dbReference type="SAM" id="MobiDB-lite"/>
    </source>
</evidence>
<dbReference type="InterPro" id="IPR011009">
    <property type="entry name" value="Kinase-like_dom_sf"/>
</dbReference>
<dbReference type="PROSITE" id="PS50011">
    <property type="entry name" value="PROTEIN_KINASE_DOM"/>
    <property type="match status" value="1"/>
</dbReference>
<name>A0A9Q9MGK5_9ACTN</name>
<feature type="region of interest" description="Disordered" evidence="8">
    <location>
        <begin position="351"/>
        <end position="398"/>
    </location>
</feature>
<proteinExistence type="predicted"/>
<dbReference type="PANTHER" id="PTHR43289">
    <property type="entry name" value="MITOGEN-ACTIVATED PROTEIN KINASE KINASE KINASE 20-RELATED"/>
    <property type="match status" value="1"/>
</dbReference>
<dbReference type="Gene3D" id="1.10.510.10">
    <property type="entry name" value="Transferase(Phosphotransferase) domain 1"/>
    <property type="match status" value="1"/>
</dbReference>
<dbReference type="PANTHER" id="PTHR43289:SF6">
    <property type="entry name" value="SERINE_THREONINE-PROTEIN KINASE NEKL-3"/>
    <property type="match status" value="1"/>
</dbReference>
<dbReference type="KEGG" id="daur:Daura_05555"/>
<keyword evidence="4 7" id="KW-0547">Nucleotide-binding</keyword>
<evidence type="ECO:0000256" key="1">
    <source>
        <dbReference type="ARBA" id="ARBA00012513"/>
    </source>
</evidence>